<evidence type="ECO:0000313" key="2">
    <source>
        <dbReference type="EMBL" id="MDR7302650.1"/>
    </source>
</evidence>
<evidence type="ECO:0000256" key="1">
    <source>
        <dbReference type="SAM" id="MobiDB-lite"/>
    </source>
</evidence>
<keyword evidence="3" id="KW-1185">Reference proteome</keyword>
<dbReference type="AlphaFoldDB" id="A0AAE4CLW3"/>
<reference evidence="2" key="1">
    <citation type="submission" date="2023-07" db="EMBL/GenBank/DDBJ databases">
        <title>Sequencing the genomes of 1000 actinobacteria strains.</title>
        <authorList>
            <person name="Klenk H.-P."/>
        </authorList>
    </citation>
    <scope>NUCLEOTIDE SEQUENCE</scope>
    <source>
        <strain evidence="2">DSM 45977</strain>
    </source>
</reference>
<protein>
    <submittedName>
        <fullName evidence="2">Uncharacterized protein</fullName>
    </submittedName>
</protein>
<organism evidence="2 3">
    <name type="scientific">Haloactinomyces albus</name>
    <dbReference type="NCBI Taxonomy" id="1352928"/>
    <lineage>
        <taxon>Bacteria</taxon>
        <taxon>Bacillati</taxon>
        <taxon>Actinomycetota</taxon>
        <taxon>Actinomycetes</taxon>
        <taxon>Actinopolysporales</taxon>
        <taxon>Actinopolysporaceae</taxon>
        <taxon>Haloactinomyces</taxon>
    </lineage>
</organism>
<gene>
    <name evidence="2" type="ORF">JOF55_002831</name>
</gene>
<comment type="caution">
    <text evidence="2">The sequence shown here is derived from an EMBL/GenBank/DDBJ whole genome shotgun (WGS) entry which is preliminary data.</text>
</comment>
<feature type="region of interest" description="Disordered" evidence="1">
    <location>
        <begin position="1"/>
        <end position="28"/>
    </location>
</feature>
<dbReference type="EMBL" id="JAVDXW010000001">
    <property type="protein sequence ID" value="MDR7302650.1"/>
    <property type="molecule type" value="Genomic_DNA"/>
</dbReference>
<accession>A0AAE4CLW3</accession>
<dbReference type="Proteomes" id="UP001180845">
    <property type="component" value="Unassembled WGS sequence"/>
</dbReference>
<dbReference type="RefSeq" id="WP_310274355.1">
    <property type="nucleotide sequence ID" value="NZ_JAVDXW010000001.1"/>
</dbReference>
<proteinExistence type="predicted"/>
<name>A0AAE4CLW3_9ACTN</name>
<evidence type="ECO:0000313" key="3">
    <source>
        <dbReference type="Proteomes" id="UP001180845"/>
    </source>
</evidence>
<sequence length="52" mass="5558">MSESLIASASALHARGRDVPPGSAAARMRQALTQRRVVDHGRRTTTACRRGA</sequence>